<name>A0ABP4EDF4_9ACTN</name>
<dbReference type="Proteomes" id="UP001501581">
    <property type="component" value="Unassembled WGS sequence"/>
</dbReference>
<organism evidence="6 7">
    <name type="scientific">Nocardioides dubius</name>
    <dbReference type="NCBI Taxonomy" id="317019"/>
    <lineage>
        <taxon>Bacteria</taxon>
        <taxon>Bacillati</taxon>
        <taxon>Actinomycetota</taxon>
        <taxon>Actinomycetes</taxon>
        <taxon>Propionibacteriales</taxon>
        <taxon>Nocardioidaceae</taxon>
        <taxon>Nocardioides</taxon>
    </lineage>
</organism>
<evidence type="ECO:0000256" key="1">
    <source>
        <dbReference type="ARBA" id="ARBA00023015"/>
    </source>
</evidence>
<evidence type="ECO:0000259" key="5">
    <source>
        <dbReference type="PROSITE" id="PS50977"/>
    </source>
</evidence>
<dbReference type="SUPFAM" id="SSF46689">
    <property type="entry name" value="Homeodomain-like"/>
    <property type="match status" value="1"/>
</dbReference>
<feature type="domain" description="HTH tetR-type" evidence="5">
    <location>
        <begin position="15"/>
        <end position="75"/>
    </location>
</feature>
<evidence type="ECO:0000256" key="4">
    <source>
        <dbReference type="PROSITE-ProRule" id="PRU00335"/>
    </source>
</evidence>
<gene>
    <name evidence="6" type="ORF">GCM10009668_17280</name>
</gene>
<dbReference type="RefSeq" id="WP_343993378.1">
    <property type="nucleotide sequence ID" value="NZ_BAAALG010000006.1"/>
</dbReference>
<dbReference type="InterPro" id="IPR009057">
    <property type="entry name" value="Homeodomain-like_sf"/>
</dbReference>
<dbReference type="Gene3D" id="1.10.357.10">
    <property type="entry name" value="Tetracycline Repressor, domain 2"/>
    <property type="match status" value="1"/>
</dbReference>
<sequence>MPEDPPASRQERRKAQTRARIVAAADQLFQERGYVETSIEEIATAADVAVRTIYLHFESKAAIMLSYFDEWTDAFIAAVRERPVDEPVRDAVAAALRAMGDAGWADRVEGGDARPHPLVEYIGSGPVDIAGHVLHRWMNALSTLTDDAAARMGGSGPAIDPHARAVSVFLVWISAMSAAREKQRGTVPDDVTGLTMLDRIASGDL</sequence>
<feature type="DNA-binding region" description="H-T-H motif" evidence="4">
    <location>
        <begin position="38"/>
        <end position="57"/>
    </location>
</feature>
<evidence type="ECO:0000313" key="7">
    <source>
        <dbReference type="Proteomes" id="UP001501581"/>
    </source>
</evidence>
<protein>
    <submittedName>
        <fullName evidence="6">TetR/AcrR family transcriptional regulator</fullName>
    </submittedName>
</protein>
<keyword evidence="7" id="KW-1185">Reference proteome</keyword>
<dbReference type="PRINTS" id="PR00455">
    <property type="entry name" value="HTHTETR"/>
</dbReference>
<comment type="caution">
    <text evidence="6">The sequence shown here is derived from an EMBL/GenBank/DDBJ whole genome shotgun (WGS) entry which is preliminary data.</text>
</comment>
<keyword evidence="2 4" id="KW-0238">DNA-binding</keyword>
<dbReference type="Pfam" id="PF00440">
    <property type="entry name" value="TetR_N"/>
    <property type="match status" value="1"/>
</dbReference>
<accession>A0ABP4EDF4</accession>
<dbReference type="InterPro" id="IPR050109">
    <property type="entry name" value="HTH-type_TetR-like_transc_reg"/>
</dbReference>
<dbReference type="PANTHER" id="PTHR30055:SF238">
    <property type="entry name" value="MYCOFACTOCIN BIOSYNTHESIS TRANSCRIPTIONAL REGULATOR MFTR-RELATED"/>
    <property type="match status" value="1"/>
</dbReference>
<dbReference type="InterPro" id="IPR001647">
    <property type="entry name" value="HTH_TetR"/>
</dbReference>
<dbReference type="EMBL" id="BAAALG010000006">
    <property type="protein sequence ID" value="GAA1100003.1"/>
    <property type="molecule type" value="Genomic_DNA"/>
</dbReference>
<keyword evidence="1" id="KW-0805">Transcription regulation</keyword>
<proteinExistence type="predicted"/>
<evidence type="ECO:0000313" key="6">
    <source>
        <dbReference type="EMBL" id="GAA1100003.1"/>
    </source>
</evidence>
<evidence type="ECO:0000256" key="3">
    <source>
        <dbReference type="ARBA" id="ARBA00023163"/>
    </source>
</evidence>
<dbReference type="PANTHER" id="PTHR30055">
    <property type="entry name" value="HTH-TYPE TRANSCRIPTIONAL REGULATOR RUTR"/>
    <property type="match status" value="1"/>
</dbReference>
<dbReference type="InterPro" id="IPR023772">
    <property type="entry name" value="DNA-bd_HTH_TetR-type_CS"/>
</dbReference>
<dbReference type="PROSITE" id="PS01081">
    <property type="entry name" value="HTH_TETR_1"/>
    <property type="match status" value="1"/>
</dbReference>
<evidence type="ECO:0000256" key="2">
    <source>
        <dbReference type="ARBA" id="ARBA00023125"/>
    </source>
</evidence>
<keyword evidence="3" id="KW-0804">Transcription</keyword>
<dbReference type="PROSITE" id="PS50977">
    <property type="entry name" value="HTH_TETR_2"/>
    <property type="match status" value="1"/>
</dbReference>
<reference evidence="7" key="1">
    <citation type="journal article" date="2019" name="Int. J. Syst. Evol. Microbiol.">
        <title>The Global Catalogue of Microorganisms (GCM) 10K type strain sequencing project: providing services to taxonomists for standard genome sequencing and annotation.</title>
        <authorList>
            <consortium name="The Broad Institute Genomics Platform"/>
            <consortium name="The Broad Institute Genome Sequencing Center for Infectious Disease"/>
            <person name="Wu L."/>
            <person name="Ma J."/>
        </authorList>
    </citation>
    <scope>NUCLEOTIDE SEQUENCE [LARGE SCALE GENOMIC DNA]</scope>
    <source>
        <strain evidence="7">JCM 13008</strain>
    </source>
</reference>